<organism evidence="2 3">
    <name type="scientific">Ditylenchus dipsaci</name>
    <dbReference type="NCBI Taxonomy" id="166011"/>
    <lineage>
        <taxon>Eukaryota</taxon>
        <taxon>Metazoa</taxon>
        <taxon>Ecdysozoa</taxon>
        <taxon>Nematoda</taxon>
        <taxon>Chromadorea</taxon>
        <taxon>Rhabditida</taxon>
        <taxon>Tylenchina</taxon>
        <taxon>Tylenchomorpha</taxon>
        <taxon>Sphaerularioidea</taxon>
        <taxon>Anguinidae</taxon>
        <taxon>Anguininae</taxon>
        <taxon>Ditylenchus</taxon>
    </lineage>
</organism>
<dbReference type="InterPro" id="IPR036726">
    <property type="entry name" value="GTP1_OBG_dom_sf"/>
</dbReference>
<dbReference type="PROSITE" id="PS51883">
    <property type="entry name" value="OBG"/>
    <property type="match status" value="1"/>
</dbReference>
<accession>A0A915EQU7</accession>
<dbReference type="GO" id="GO:0042254">
    <property type="term" value="P:ribosome biogenesis"/>
    <property type="evidence" value="ECO:0007669"/>
    <property type="project" value="UniProtKB-UniRule"/>
</dbReference>
<dbReference type="Gene3D" id="2.70.210.12">
    <property type="entry name" value="GTP1/OBG domain"/>
    <property type="match status" value="1"/>
</dbReference>
<dbReference type="PANTHER" id="PTHR11702">
    <property type="entry name" value="DEVELOPMENTALLY REGULATED GTP-BINDING PROTEIN-RELATED"/>
    <property type="match status" value="1"/>
</dbReference>
<name>A0A915EQU7_9BILA</name>
<dbReference type="GO" id="GO:0005739">
    <property type="term" value="C:mitochondrion"/>
    <property type="evidence" value="ECO:0007669"/>
    <property type="project" value="TreeGrafter"/>
</dbReference>
<sequence length="134" mass="14438">MSLARRAIAFISAGKGGSGLARYNGIGGTGGFIYIRPMENLSFDYFSFPTKVIGEHGGSATKAKLVGRNARDTVLNVPLGLVCVDEEGTIRAQCTTLNRKYLLAKGGRGGCAETSFKGLPGEKFRVKFQKQEEW</sequence>
<keyword evidence="2" id="KW-1185">Reference proteome</keyword>
<dbReference type="GO" id="GO:0005525">
    <property type="term" value="F:GTP binding"/>
    <property type="evidence" value="ECO:0007669"/>
    <property type="project" value="InterPro"/>
</dbReference>
<dbReference type="SUPFAM" id="SSF82051">
    <property type="entry name" value="Obg GTP-binding protein N-terminal domain"/>
    <property type="match status" value="1"/>
</dbReference>
<dbReference type="AlphaFoldDB" id="A0A915EQU7"/>
<protein>
    <submittedName>
        <fullName evidence="3">Obg domain-containing protein</fullName>
    </submittedName>
</protein>
<dbReference type="Pfam" id="PF01018">
    <property type="entry name" value="GTP1_OBG"/>
    <property type="match status" value="1"/>
</dbReference>
<dbReference type="InterPro" id="IPR045086">
    <property type="entry name" value="OBG_GTPase"/>
</dbReference>
<evidence type="ECO:0000313" key="2">
    <source>
        <dbReference type="Proteomes" id="UP000887574"/>
    </source>
</evidence>
<feature type="domain" description="Obg" evidence="1">
    <location>
        <begin position="1"/>
        <end position="133"/>
    </location>
</feature>
<dbReference type="PANTHER" id="PTHR11702:SF43">
    <property type="entry name" value="GTP-BINDING PROTEIN 10"/>
    <property type="match status" value="1"/>
</dbReference>
<dbReference type="InterPro" id="IPR006169">
    <property type="entry name" value="GTP1_OBG_dom"/>
</dbReference>
<dbReference type="GO" id="GO:0003924">
    <property type="term" value="F:GTPase activity"/>
    <property type="evidence" value="ECO:0007669"/>
    <property type="project" value="InterPro"/>
</dbReference>
<evidence type="ECO:0000313" key="3">
    <source>
        <dbReference type="WBParaSite" id="jg8382"/>
    </source>
</evidence>
<reference evidence="3" key="1">
    <citation type="submission" date="2022-11" db="UniProtKB">
        <authorList>
            <consortium name="WormBaseParasite"/>
        </authorList>
    </citation>
    <scope>IDENTIFICATION</scope>
</reference>
<proteinExistence type="predicted"/>
<dbReference type="WBParaSite" id="jg8382">
    <property type="protein sequence ID" value="jg8382"/>
    <property type="gene ID" value="jg8382"/>
</dbReference>
<dbReference type="Proteomes" id="UP000887574">
    <property type="component" value="Unplaced"/>
</dbReference>
<evidence type="ECO:0000259" key="1">
    <source>
        <dbReference type="PROSITE" id="PS51883"/>
    </source>
</evidence>